<accession>A0ABD2Y3P0</accession>
<dbReference type="PANTHER" id="PTHR15710">
    <property type="entry name" value="E3 UBIQUITIN-PROTEIN LIGASE PRAJA"/>
    <property type="match status" value="1"/>
</dbReference>
<keyword evidence="12" id="KW-1185">Reference proteome</keyword>
<dbReference type="EC" id="2.3.2.27" evidence="2"/>
<gene>
    <name evidence="11" type="ORF">ACH5RR_035874</name>
</gene>
<evidence type="ECO:0000256" key="8">
    <source>
        <dbReference type="PROSITE-ProRule" id="PRU00175"/>
    </source>
</evidence>
<dbReference type="FunFam" id="3.30.40.10:FF:000127">
    <property type="entry name" value="E3 ubiquitin-protein ligase RNF181"/>
    <property type="match status" value="1"/>
</dbReference>
<dbReference type="EMBL" id="JBJUIK010000015">
    <property type="protein sequence ID" value="KAL3501425.1"/>
    <property type="molecule type" value="Genomic_DNA"/>
</dbReference>
<dbReference type="AlphaFoldDB" id="A0ABD2Y3P0"/>
<protein>
    <recommendedName>
        <fullName evidence="2">RING-type E3 ubiquitin transferase</fullName>
        <ecNumber evidence="2">2.3.2.27</ecNumber>
    </recommendedName>
</protein>
<dbReference type="InterPro" id="IPR013083">
    <property type="entry name" value="Znf_RING/FYVE/PHD"/>
</dbReference>
<evidence type="ECO:0000256" key="9">
    <source>
        <dbReference type="SAM" id="MobiDB-lite"/>
    </source>
</evidence>
<feature type="region of interest" description="Disordered" evidence="9">
    <location>
        <begin position="198"/>
        <end position="224"/>
    </location>
</feature>
<evidence type="ECO:0000313" key="11">
    <source>
        <dbReference type="EMBL" id="KAL3501425.1"/>
    </source>
</evidence>
<evidence type="ECO:0000256" key="7">
    <source>
        <dbReference type="ARBA" id="ARBA00022833"/>
    </source>
</evidence>
<reference evidence="11 12" key="1">
    <citation type="submission" date="2024-11" db="EMBL/GenBank/DDBJ databases">
        <title>A near-complete genome assembly of Cinchona calisaya.</title>
        <authorList>
            <person name="Lian D.C."/>
            <person name="Zhao X.W."/>
            <person name="Wei L."/>
        </authorList>
    </citation>
    <scope>NUCLEOTIDE SEQUENCE [LARGE SCALE GENOMIC DNA]</scope>
    <source>
        <tissue evidence="11">Nenye</tissue>
    </source>
</reference>
<feature type="domain" description="RING-type" evidence="10">
    <location>
        <begin position="119"/>
        <end position="164"/>
    </location>
</feature>
<dbReference type="GO" id="GO:0008270">
    <property type="term" value="F:zinc ion binding"/>
    <property type="evidence" value="ECO:0007669"/>
    <property type="project" value="UniProtKB-KW"/>
</dbReference>
<dbReference type="PROSITE" id="PS50089">
    <property type="entry name" value="ZF_RING_2"/>
    <property type="match status" value="1"/>
</dbReference>
<evidence type="ECO:0000256" key="2">
    <source>
        <dbReference type="ARBA" id="ARBA00012483"/>
    </source>
</evidence>
<dbReference type="GO" id="GO:0061630">
    <property type="term" value="F:ubiquitin protein ligase activity"/>
    <property type="evidence" value="ECO:0007669"/>
    <property type="project" value="UniProtKB-EC"/>
</dbReference>
<dbReference type="Pfam" id="PF13639">
    <property type="entry name" value="zf-RING_2"/>
    <property type="match status" value="1"/>
</dbReference>
<keyword evidence="3" id="KW-0808">Transferase</keyword>
<evidence type="ECO:0000259" key="10">
    <source>
        <dbReference type="PROSITE" id="PS50089"/>
    </source>
</evidence>
<dbReference type="Gene3D" id="3.30.40.10">
    <property type="entry name" value="Zinc/RING finger domain, C3HC4 (zinc finger)"/>
    <property type="match status" value="1"/>
</dbReference>
<evidence type="ECO:0000256" key="1">
    <source>
        <dbReference type="ARBA" id="ARBA00000900"/>
    </source>
</evidence>
<evidence type="ECO:0000256" key="6">
    <source>
        <dbReference type="ARBA" id="ARBA00022786"/>
    </source>
</evidence>
<feature type="compositionally biased region" description="Low complexity" evidence="9">
    <location>
        <begin position="210"/>
        <end position="224"/>
    </location>
</feature>
<proteinExistence type="predicted"/>
<sequence length="224" mass="24444">MASETEEFPEQLSSRNREDLALFLPFIFALTNTPDTPNPLEDSSTPDQETTDRIILINPFTQGMVVIEGGGSGSSSSSSSSLESLLRDLLSKDGQPPASKASIEAMPEVEITSEAGEECVICLEEWEVGGIGGRVVKEMPCKHRFHGECIEKWLSLHGSCPVCRYKMPVEDNDDDKCTKHGENGGRMRRGIWVSFAYSSGSSDDRRGEESNQNGSNDSIDSSDS</sequence>
<dbReference type="PANTHER" id="PTHR15710:SF132">
    <property type="entry name" value="E3 UBIQUITIN-PROTEIN LIGASE MPSR1"/>
    <property type="match status" value="1"/>
</dbReference>
<comment type="catalytic activity">
    <reaction evidence="1">
        <text>S-ubiquitinyl-[E2 ubiquitin-conjugating enzyme]-L-cysteine + [acceptor protein]-L-lysine = [E2 ubiquitin-conjugating enzyme]-L-cysteine + N(6)-ubiquitinyl-[acceptor protein]-L-lysine.</text>
        <dbReference type="EC" id="2.3.2.27"/>
    </reaction>
</comment>
<keyword evidence="4" id="KW-0479">Metal-binding</keyword>
<dbReference type="GO" id="GO:0016567">
    <property type="term" value="P:protein ubiquitination"/>
    <property type="evidence" value="ECO:0007669"/>
    <property type="project" value="UniProtKB-ARBA"/>
</dbReference>
<dbReference type="SUPFAM" id="SSF57850">
    <property type="entry name" value="RING/U-box"/>
    <property type="match status" value="1"/>
</dbReference>
<dbReference type="Proteomes" id="UP001630127">
    <property type="component" value="Unassembled WGS sequence"/>
</dbReference>
<organism evidence="11 12">
    <name type="scientific">Cinchona calisaya</name>
    <dbReference type="NCBI Taxonomy" id="153742"/>
    <lineage>
        <taxon>Eukaryota</taxon>
        <taxon>Viridiplantae</taxon>
        <taxon>Streptophyta</taxon>
        <taxon>Embryophyta</taxon>
        <taxon>Tracheophyta</taxon>
        <taxon>Spermatophyta</taxon>
        <taxon>Magnoliopsida</taxon>
        <taxon>eudicotyledons</taxon>
        <taxon>Gunneridae</taxon>
        <taxon>Pentapetalae</taxon>
        <taxon>asterids</taxon>
        <taxon>lamiids</taxon>
        <taxon>Gentianales</taxon>
        <taxon>Rubiaceae</taxon>
        <taxon>Cinchonoideae</taxon>
        <taxon>Cinchoneae</taxon>
        <taxon>Cinchona</taxon>
    </lineage>
</organism>
<dbReference type="SMART" id="SM00184">
    <property type="entry name" value="RING"/>
    <property type="match status" value="1"/>
</dbReference>
<evidence type="ECO:0000313" key="12">
    <source>
        <dbReference type="Proteomes" id="UP001630127"/>
    </source>
</evidence>
<evidence type="ECO:0000256" key="3">
    <source>
        <dbReference type="ARBA" id="ARBA00022679"/>
    </source>
</evidence>
<name>A0ABD2Y3P0_9GENT</name>
<evidence type="ECO:0000256" key="5">
    <source>
        <dbReference type="ARBA" id="ARBA00022771"/>
    </source>
</evidence>
<keyword evidence="5 8" id="KW-0863">Zinc-finger</keyword>
<dbReference type="InterPro" id="IPR001841">
    <property type="entry name" value="Znf_RING"/>
</dbReference>
<keyword evidence="6" id="KW-0833">Ubl conjugation pathway</keyword>
<evidence type="ECO:0000256" key="4">
    <source>
        <dbReference type="ARBA" id="ARBA00022723"/>
    </source>
</evidence>
<keyword evidence="7" id="KW-0862">Zinc</keyword>
<comment type="caution">
    <text evidence="11">The sequence shown here is derived from an EMBL/GenBank/DDBJ whole genome shotgun (WGS) entry which is preliminary data.</text>
</comment>